<organism evidence="1 2">
    <name type="scientific">Corallincola spongiicola</name>
    <dbReference type="NCBI Taxonomy" id="2520508"/>
    <lineage>
        <taxon>Bacteria</taxon>
        <taxon>Pseudomonadati</taxon>
        <taxon>Pseudomonadota</taxon>
        <taxon>Gammaproteobacteria</taxon>
        <taxon>Alteromonadales</taxon>
        <taxon>Psychromonadaceae</taxon>
        <taxon>Corallincola</taxon>
    </lineage>
</organism>
<gene>
    <name evidence="1" type="ORF">EXY25_16540</name>
</gene>
<keyword evidence="2" id="KW-1185">Reference proteome</keyword>
<protein>
    <recommendedName>
        <fullName evidence="3">HNH endonuclease</fullName>
    </recommendedName>
</protein>
<dbReference type="Proteomes" id="UP000292544">
    <property type="component" value="Unassembled WGS sequence"/>
</dbReference>
<sequence length="266" mass="30615">MSLLEQRYRQLRAIDANDFHTCFYCGCIATEFDFAPPKAHWQSFQYRQLSADNLQVPSCMECIKLLKGCTMGLVQQRRELVHTKIASKYKKAIGVFLRWNEDELEELDFSLHHSIAAGLKLGEESHRRSNYVGFSYEIDGAKATGLVPTAAPLKVFGEQYASVKDALVAVSKSYRINQAKLVEGMAKHDNNLEAVVMAWQQQQQHAMFQRELRKQCAAFAKQHKQSHRFVVNEIERYLDKDAELSIADALDKLYQERVKHYQPLVK</sequence>
<reference evidence="2" key="1">
    <citation type="submission" date="2019-02" db="EMBL/GenBank/DDBJ databases">
        <title>Draft genome sequence of Muricauda sp. 176CP4-71.</title>
        <authorList>
            <person name="Park J.-S."/>
        </authorList>
    </citation>
    <scope>NUCLEOTIDE SEQUENCE [LARGE SCALE GENOMIC DNA]</scope>
    <source>
        <strain evidence="2">176GS2-150</strain>
    </source>
</reference>
<comment type="caution">
    <text evidence="1">The sequence shown here is derived from an EMBL/GenBank/DDBJ whole genome shotgun (WGS) entry which is preliminary data.</text>
</comment>
<name>A0ABY1WLR1_9GAMM</name>
<evidence type="ECO:0000313" key="1">
    <source>
        <dbReference type="EMBL" id="TAA41841.1"/>
    </source>
</evidence>
<proteinExistence type="predicted"/>
<evidence type="ECO:0000313" key="2">
    <source>
        <dbReference type="Proteomes" id="UP000292544"/>
    </source>
</evidence>
<dbReference type="EMBL" id="SHLY01000007">
    <property type="protein sequence ID" value="TAA41841.1"/>
    <property type="molecule type" value="Genomic_DNA"/>
</dbReference>
<evidence type="ECO:0008006" key="3">
    <source>
        <dbReference type="Google" id="ProtNLM"/>
    </source>
</evidence>
<accession>A0ABY1WLR1</accession>
<dbReference type="RefSeq" id="WP_130567731.1">
    <property type="nucleotide sequence ID" value="NZ_SHLY01000007.1"/>
</dbReference>